<keyword evidence="6" id="KW-1185">Reference proteome</keyword>
<keyword evidence="2" id="KW-0521">NADP</keyword>
<evidence type="ECO:0000256" key="3">
    <source>
        <dbReference type="ARBA" id="ARBA00023002"/>
    </source>
</evidence>
<accession>A0A2N3HV83</accession>
<dbReference type="AlphaFoldDB" id="A0A2N3HV83"/>
<comment type="similarity">
    <text evidence="1">Belongs to the nitroreductase family.</text>
</comment>
<dbReference type="Gene3D" id="3.40.109.10">
    <property type="entry name" value="NADH Oxidase"/>
    <property type="match status" value="1"/>
</dbReference>
<dbReference type="Pfam" id="PF00881">
    <property type="entry name" value="Nitroreductase"/>
    <property type="match status" value="1"/>
</dbReference>
<dbReference type="SUPFAM" id="SSF55469">
    <property type="entry name" value="FMN-dependent nitroreductase-like"/>
    <property type="match status" value="1"/>
</dbReference>
<dbReference type="CDD" id="cd02149">
    <property type="entry name" value="NfsB-like"/>
    <property type="match status" value="1"/>
</dbReference>
<evidence type="ECO:0000313" key="6">
    <source>
        <dbReference type="Proteomes" id="UP000233535"/>
    </source>
</evidence>
<dbReference type="EMBL" id="MVDD01000010">
    <property type="protein sequence ID" value="PKQ61986.1"/>
    <property type="molecule type" value="Genomic_DNA"/>
</dbReference>
<evidence type="ECO:0000259" key="4">
    <source>
        <dbReference type="Pfam" id="PF00881"/>
    </source>
</evidence>
<proteinExistence type="inferred from homology"/>
<dbReference type="InterPro" id="IPR033878">
    <property type="entry name" value="NfsB-like"/>
</dbReference>
<dbReference type="PANTHER" id="PTHR43673:SF10">
    <property type="entry name" value="NADH DEHYDROGENASE_NAD(P)H NITROREDUCTASE XCC3605-RELATED"/>
    <property type="match status" value="1"/>
</dbReference>
<dbReference type="InterPro" id="IPR029479">
    <property type="entry name" value="Nitroreductase"/>
</dbReference>
<dbReference type="RefSeq" id="WP_101262015.1">
    <property type="nucleotide sequence ID" value="NZ_MVDD01000010.1"/>
</dbReference>
<evidence type="ECO:0000256" key="2">
    <source>
        <dbReference type="ARBA" id="ARBA00022857"/>
    </source>
</evidence>
<keyword evidence="3" id="KW-0560">Oxidoreductase</keyword>
<comment type="caution">
    <text evidence="5">The sequence shown here is derived from an EMBL/GenBank/DDBJ whole genome shotgun (WGS) entry which is preliminary data.</text>
</comment>
<name>A0A2N3HV83_9BACT</name>
<organism evidence="5 6">
    <name type="scientific">Labilibaculum filiforme</name>
    <dbReference type="NCBI Taxonomy" id="1940526"/>
    <lineage>
        <taxon>Bacteria</taxon>
        <taxon>Pseudomonadati</taxon>
        <taxon>Bacteroidota</taxon>
        <taxon>Bacteroidia</taxon>
        <taxon>Marinilabiliales</taxon>
        <taxon>Marinifilaceae</taxon>
        <taxon>Labilibaculum</taxon>
    </lineage>
</organism>
<protein>
    <submittedName>
        <fullName evidence="5">NAD(P)H-dependent oxidoreductase</fullName>
    </submittedName>
</protein>
<gene>
    <name evidence="5" type="ORF">BZG02_13685</name>
</gene>
<evidence type="ECO:0000313" key="5">
    <source>
        <dbReference type="EMBL" id="PKQ61986.1"/>
    </source>
</evidence>
<dbReference type="GO" id="GO:0016491">
    <property type="term" value="F:oxidoreductase activity"/>
    <property type="evidence" value="ECO:0007669"/>
    <property type="project" value="UniProtKB-KW"/>
</dbReference>
<dbReference type="OrthoDB" id="9809288at2"/>
<reference evidence="5 6" key="1">
    <citation type="journal article" date="2017" name="Front. Microbiol.">
        <title>Labilibaculum manganireducens gen. nov., sp. nov. and Labilibaculum filiforme sp. nov., Novel Bacteroidetes Isolated from Subsurface Sediments of the Baltic Sea.</title>
        <authorList>
            <person name="Vandieken V."/>
            <person name="Marshall I.P."/>
            <person name="Niemann H."/>
            <person name="Engelen B."/>
            <person name="Cypionka H."/>
        </authorList>
    </citation>
    <scope>NUCLEOTIDE SEQUENCE [LARGE SCALE GENOMIC DNA]</scope>
    <source>
        <strain evidence="5 6">59.16B</strain>
    </source>
</reference>
<evidence type="ECO:0000256" key="1">
    <source>
        <dbReference type="ARBA" id="ARBA00007118"/>
    </source>
</evidence>
<dbReference type="InterPro" id="IPR000415">
    <property type="entry name" value="Nitroreductase-like"/>
</dbReference>
<feature type="domain" description="Nitroreductase" evidence="4">
    <location>
        <begin position="8"/>
        <end position="173"/>
    </location>
</feature>
<dbReference type="Proteomes" id="UP000233535">
    <property type="component" value="Unassembled WGS sequence"/>
</dbReference>
<dbReference type="PANTHER" id="PTHR43673">
    <property type="entry name" value="NAD(P)H NITROREDUCTASE YDGI-RELATED"/>
    <property type="match status" value="1"/>
</dbReference>
<sequence length="199" mass="22873">MSFIKSMQERYATKMYDRSRKIESNKIEELKEILRLSPSSINSQPWNFTFISDQETKNELAKASFHNTEKVQDCDSVVVFSRINNIQAFEEGLAERLPQGAVDYYNNFLKPLSEEKKNAWFEKQVYLALGVFLSACAEMQIDSTPMEGIEPDKYDKILGSKESHAIVAVAIGYRNVEDFNQPEKKAKTRKALNQVIKTN</sequence>